<dbReference type="InterPro" id="IPR048054">
    <property type="entry name" value="PecA_C"/>
</dbReference>
<gene>
    <name evidence="3" type="ORF">MTAB308_2265</name>
</gene>
<dbReference type="SUPFAM" id="SSF140459">
    <property type="entry name" value="PE/PPE dimer-like"/>
    <property type="match status" value="1"/>
</dbReference>
<dbReference type="Gene3D" id="1.10.287.850">
    <property type="entry name" value="HP0062-like domain"/>
    <property type="match status" value="1"/>
</dbReference>
<feature type="domain" description="PE" evidence="1">
    <location>
        <begin position="4"/>
        <end position="94"/>
    </location>
</feature>
<dbReference type="Pfam" id="PF00934">
    <property type="entry name" value="PE"/>
    <property type="match status" value="1"/>
</dbReference>
<reference evidence="3 4" key="1">
    <citation type="submission" date="2017-01" db="EMBL/GenBank/DDBJ databases">
        <authorList>
            <consortium name="Urmite Genomes"/>
        </authorList>
    </citation>
    <scope>NUCLEOTIDE SEQUENCE [LARGE SCALE GENOMIC DNA]</scope>
    <source>
        <strain evidence="3 4">AB308</strain>
    </source>
</reference>
<dbReference type="InterPro" id="IPR001969">
    <property type="entry name" value="Aspartic_peptidase_AS"/>
</dbReference>
<dbReference type="EMBL" id="FTRV01000011">
    <property type="protein sequence ID" value="SPM28778.1"/>
    <property type="molecule type" value="Genomic_DNA"/>
</dbReference>
<dbReference type="Proteomes" id="UP000241595">
    <property type="component" value="Unassembled WGS sequence"/>
</dbReference>
<dbReference type="RefSeq" id="WP_077099520.1">
    <property type="nucleotide sequence ID" value="NZ_LT717700.1"/>
</dbReference>
<dbReference type="Pfam" id="PF21526">
    <property type="entry name" value="PGRS"/>
    <property type="match status" value="1"/>
</dbReference>
<accession>A0A2U3NB67</accession>
<dbReference type="NCBIfam" id="NF038019">
    <property type="entry name" value="PE_process_PecA"/>
    <property type="match status" value="1"/>
</dbReference>
<evidence type="ECO:0000313" key="4">
    <source>
        <dbReference type="Proteomes" id="UP000241595"/>
    </source>
</evidence>
<dbReference type="AlphaFoldDB" id="A0A2U3NB67"/>
<dbReference type="GO" id="GO:0006508">
    <property type="term" value="P:proteolysis"/>
    <property type="evidence" value="ECO:0007669"/>
    <property type="project" value="InterPro"/>
</dbReference>
<dbReference type="InterPro" id="IPR038332">
    <property type="entry name" value="PPE_sf"/>
</dbReference>
<dbReference type="Gene3D" id="2.40.70.10">
    <property type="entry name" value="Acid Proteases"/>
    <property type="match status" value="1"/>
</dbReference>
<evidence type="ECO:0000313" key="3">
    <source>
        <dbReference type="EMBL" id="SPM28778.1"/>
    </source>
</evidence>
<dbReference type="PROSITE" id="PS00141">
    <property type="entry name" value="ASP_PROTEASE"/>
    <property type="match status" value="1"/>
</dbReference>
<proteinExistence type="predicted"/>
<dbReference type="GO" id="GO:0004190">
    <property type="term" value="F:aspartic-type endopeptidase activity"/>
    <property type="evidence" value="ECO:0007669"/>
    <property type="project" value="InterPro"/>
</dbReference>
<evidence type="ECO:0000259" key="1">
    <source>
        <dbReference type="Pfam" id="PF00934"/>
    </source>
</evidence>
<name>A0A2U3NB67_9MYCO</name>
<dbReference type="InterPro" id="IPR048996">
    <property type="entry name" value="PGRS_rpt"/>
</dbReference>
<protein>
    <submittedName>
        <fullName evidence="3">Mycobacterium terramassiliense ORFan</fullName>
    </submittedName>
</protein>
<dbReference type="OrthoDB" id="5190013at2"/>
<evidence type="ECO:0000259" key="2">
    <source>
        <dbReference type="Pfam" id="PF20729"/>
    </source>
</evidence>
<feature type="domain" description="PE cleavage protein A C-terminal" evidence="2">
    <location>
        <begin position="261"/>
        <end position="543"/>
    </location>
</feature>
<organism evidence="3 4">
    <name type="scientific">Mycobacterium terramassiliense</name>
    <dbReference type="NCBI Taxonomy" id="1841859"/>
    <lineage>
        <taxon>Bacteria</taxon>
        <taxon>Bacillati</taxon>
        <taxon>Actinomycetota</taxon>
        <taxon>Actinomycetes</taxon>
        <taxon>Mycobacteriales</taxon>
        <taxon>Mycobacteriaceae</taxon>
        <taxon>Mycobacterium</taxon>
    </lineage>
</organism>
<sequence>MSFVFAVPETVTDAAANLQNLGSTINAAHAAAAAPTTGVLAAAEDEVSAAIATLFSRHGSAYQALSAQAAAFHTQLVQTLDAGAGAYAGAEAANAAPLQSLEQDALSLINAPTNALLGRPLIGNGANGTTTAQGVGTPGGPGGLLWGNGGTGGDSIAVGAPGGAGGPAGLIGTGGTGGMGGWAAPGGTGGTGGWLWGNGGTGGIGGPTAPGGIGGAAQPPMPPVPPGQGGVLSGTGGQGGPGGALWGHAGATGAVGGPATAELQMFGTKPRLEIMVEGGTPVWATADTGASYTLVPEQYVNVAALGAPIATDKTVYFGAGGYTKADTYDLYYGQLNFGNGIVTKPTEIGVITHEAYSTPTKTYVIPQNQWRALIGMGENTVAKGDFPNTSLQALPDPLNEGVLINQPRDYFQFGANPLPAIAAVNGAPNATGLVLSVDGGTNYIPVTGIIDSGGSYGFVPQSLLPNVPIDSPVPVGTTITVAVDTGAPQPTVLYTQTITDATTTAYTPKVFSSTLPTNFNSGNFPYTEMPIYTDFSPTGVGTTVFDQQVP</sequence>
<dbReference type="InterPro" id="IPR000084">
    <property type="entry name" value="PE-PGRS_N"/>
</dbReference>
<keyword evidence="4" id="KW-1185">Reference proteome</keyword>
<dbReference type="InterPro" id="IPR021109">
    <property type="entry name" value="Peptidase_aspartic_dom_sf"/>
</dbReference>
<dbReference type="Pfam" id="PF20729">
    <property type="entry name" value="PE-PGRS_C"/>
    <property type="match status" value="1"/>
</dbReference>